<dbReference type="EMBL" id="CP014007">
    <property type="protein sequence ID" value="ANI83609.1"/>
    <property type="molecule type" value="Genomic_DNA"/>
</dbReference>
<proteinExistence type="predicted"/>
<dbReference type="Proteomes" id="UP000182314">
    <property type="component" value="Unassembled WGS sequence"/>
</dbReference>
<dbReference type="EMBL" id="FOKO01000001">
    <property type="protein sequence ID" value="SFB82249.1"/>
    <property type="molecule type" value="Genomic_DNA"/>
</dbReference>
<name>A0AA94H137_9ENTR</name>
<reference evidence="2 4" key="1">
    <citation type="submission" date="2016-10" db="EMBL/GenBank/DDBJ databases">
        <authorList>
            <person name="Varghese N."/>
            <person name="Submissions S."/>
        </authorList>
    </citation>
    <scope>NUCLEOTIDE SEQUENCE [LARGE SCALE GENOMIC DNA]</scope>
    <source>
        <strain evidence="2 4">CGMCC 1.7012</strain>
    </source>
</reference>
<accession>A0AA94H137</accession>
<evidence type="ECO:0000313" key="2">
    <source>
        <dbReference type="EMBL" id="SFB82249.1"/>
    </source>
</evidence>
<gene>
    <name evidence="1" type="ORF">AWR26_16125</name>
    <name evidence="2" type="ORF">SAMN05216286_1014</name>
</gene>
<dbReference type="KEGG" id="kor:AWR26_16125"/>
<dbReference type="AlphaFoldDB" id="A0AA94H137"/>
<sequence>MDTVSTNHNIDLLSMNYESQTSVVYYCLSVQGEVEYFSAKISDNKGIRGIAYTDGLDELIISVMPLKPKISRVLGEITWDYIEGREVIFPIQLVP</sequence>
<evidence type="ECO:0000313" key="4">
    <source>
        <dbReference type="Proteomes" id="UP000182314"/>
    </source>
</evidence>
<keyword evidence="3" id="KW-1185">Reference proteome</keyword>
<evidence type="ECO:0000313" key="3">
    <source>
        <dbReference type="Proteomes" id="UP000078227"/>
    </source>
</evidence>
<evidence type="ECO:0000313" key="1">
    <source>
        <dbReference type="EMBL" id="ANI83609.1"/>
    </source>
</evidence>
<dbReference type="RefSeq" id="WP_064567409.1">
    <property type="nucleotide sequence ID" value="NZ_CP014007.2"/>
</dbReference>
<protein>
    <submittedName>
        <fullName evidence="2">Uncharacterized protein</fullName>
    </submittedName>
</protein>
<dbReference type="Proteomes" id="UP000078227">
    <property type="component" value="Chromosome"/>
</dbReference>
<reference evidence="1 3" key="2">
    <citation type="submission" date="2021-03" db="EMBL/GenBank/DDBJ databases">
        <authorList>
            <person name="Li Y."/>
            <person name="Li S."/>
            <person name="Chen M."/>
            <person name="Peng G."/>
            <person name="Tan Z."/>
            <person name="An Q."/>
        </authorList>
    </citation>
    <scope>NUCLEOTIDE SEQUENCE [LARGE SCALE GENOMIC DNA]</scope>
    <source>
        <strain evidence="1 3">Ola 51</strain>
    </source>
</reference>
<organism evidence="2 4">
    <name type="scientific">Kosakonia oryzae</name>
    <dbReference type="NCBI Taxonomy" id="497725"/>
    <lineage>
        <taxon>Bacteria</taxon>
        <taxon>Pseudomonadati</taxon>
        <taxon>Pseudomonadota</taxon>
        <taxon>Gammaproteobacteria</taxon>
        <taxon>Enterobacterales</taxon>
        <taxon>Enterobacteriaceae</taxon>
        <taxon>Kosakonia</taxon>
    </lineage>
</organism>